<gene>
    <name evidence="2" type="ORF">LCGC14_2562640</name>
</gene>
<accession>A0A0F9AK74</accession>
<feature type="non-terminal residue" evidence="2">
    <location>
        <position position="1"/>
    </location>
</feature>
<evidence type="ECO:0000313" key="2">
    <source>
        <dbReference type="EMBL" id="KKL09760.1"/>
    </source>
</evidence>
<sequence>SGDIVATFINSDGNLATGSSLFGAERAVMVIGLTGPDAAPVLLTWTGSTFDPASATSLPPLGAAGFVTNLNQLGVPAPTALGVAVWSANGSDLDLAPDTPWPYSFPVDFSTTPPLLPPPPPPPAPPAPTVTADTTAPRMSIKSRGTVRVGSNGVVPFTLSCPSSEPGGCTGKVTLKSRGKVRVSTSGLGTARKRARKRKVTLGSKSFRIAGGKSAVVKVRLSKKNRRLLRKLRRIRARATVKASDTAGNARTRAKNVTLKAAKKRKKRRRASAAATRTYQSIERAQRAVQRAQ</sequence>
<dbReference type="EMBL" id="LAZR01042337">
    <property type="protein sequence ID" value="KKL09760.1"/>
    <property type="molecule type" value="Genomic_DNA"/>
</dbReference>
<dbReference type="AlphaFoldDB" id="A0A0F9AK74"/>
<protein>
    <submittedName>
        <fullName evidence="2">Uncharacterized protein</fullName>
    </submittedName>
</protein>
<reference evidence="2" key="1">
    <citation type="journal article" date="2015" name="Nature">
        <title>Complex archaea that bridge the gap between prokaryotes and eukaryotes.</title>
        <authorList>
            <person name="Spang A."/>
            <person name="Saw J.H."/>
            <person name="Jorgensen S.L."/>
            <person name="Zaremba-Niedzwiedzka K."/>
            <person name="Martijn J."/>
            <person name="Lind A.E."/>
            <person name="van Eijk R."/>
            <person name="Schleper C."/>
            <person name="Guy L."/>
            <person name="Ettema T.J."/>
        </authorList>
    </citation>
    <scope>NUCLEOTIDE SEQUENCE</scope>
</reference>
<proteinExistence type="predicted"/>
<comment type="caution">
    <text evidence="2">The sequence shown here is derived from an EMBL/GenBank/DDBJ whole genome shotgun (WGS) entry which is preliminary data.</text>
</comment>
<feature type="compositionally biased region" description="Pro residues" evidence="1">
    <location>
        <begin position="114"/>
        <end position="128"/>
    </location>
</feature>
<name>A0A0F9AK74_9ZZZZ</name>
<feature type="region of interest" description="Disordered" evidence="1">
    <location>
        <begin position="259"/>
        <end position="293"/>
    </location>
</feature>
<feature type="compositionally biased region" description="Basic residues" evidence="1">
    <location>
        <begin position="261"/>
        <end position="271"/>
    </location>
</feature>
<evidence type="ECO:0000256" key="1">
    <source>
        <dbReference type="SAM" id="MobiDB-lite"/>
    </source>
</evidence>
<feature type="region of interest" description="Disordered" evidence="1">
    <location>
        <begin position="112"/>
        <end position="133"/>
    </location>
</feature>
<organism evidence="2">
    <name type="scientific">marine sediment metagenome</name>
    <dbReference type="NCBI Taxonomy" id="412755"/>
    <lineage>
        <taxon>unclassified sequences</taxon>
        <taxon>metagenomes</taxon>
        <taxon>ecological metagenomes</taxon>
    </lineage>
</organism>